<keyword evidence="1" id="KW-0732">Signal</keyword>
<dbReference type="EMBL" id="LHPF02000035">
    <property type="protein sequence ID" value="PSC68620.1"/>
    <property type="molecule type" value="Genomic_DNA"/>
</dbReference>
<dbReference type="AlphaFoldDB" id="A0A2P6V3F4"/>
<reference evidence="2 3" key="1">
    <citation type="journal article" date="2018" name="Plant J.">
        <title>Genome sequences of Chlorella sorokiniana UTEX 1602 and Micractinium conductrix SAG 241.80: implications to maltose excretion by a green alga.</title>
        <authorList>
            <person name="Arriola M.B."/>
            <person name="Velmurugan N."/>
            <person name="Zhang Y."/>
            <person name="Plunkett M.H."/>
            <person name="Hondzo H."/>
            <person name="Barney B.M."/>
        </authorList>
    </citation>
    <scope>NUCLEOTIDE SEQUENCE [LARGE SCALE GENOMIC DNA]</scope>
    <source>
        <strain evidence="2 3">SAG 241.80</strain>
    </source>
</reference>
<keyword evidence="3" id="KW-1185">Reference proteome</keyword>
<sequence length="172" mass="17102">MATLRVALALLLAVCATAVSSEPAGGARRLLAVRDGRGGGGSAALLSARLTLQEAADARVCALQCLQHGCIAWHKVYMGDVGEGSGAAMPAAAGECLAACGMPVQEASCLSQAFIRLLNTQPLQFSCGSSCIASLLHSTCSQCSGGSGACGCAALQLGTTQQAAECLVDASL</sequence>
<dbReference type="Proteomes" id="UP000239649">
    <property type="component" value="Unassembled WGS sequence"/>
</dbReference>
<evidence type="ECO:0000313" key="2">
    <source>
        <dbReference type="EMBL" id="PSC68620.1"/>
    </source>
</evidence>
<name>A0A2P6V3F4_9CHLO</name>
<organism evidence="2 3">
    <name type="scientific">Micractinium conductrix</name>
    <dbReference type="NCBI Taxonomy" id="554055"/>
    <lineage>
        <taxon>Eukaryota</taxon>
        <taxon>Viridiplantae</taxon>
        <taxon>Chlorophyta</taxon>
        <taxon>core chlorophytes</taxon>
        <taxon>Trebouxiophyceae</taxon>
        <taxon>Chlorellales</taxon>
        <taxon>Chlorellaceae</taxon>
        <taxon>Chlorella clade</taxon>
        <taxon>Micractinium</taxon>
    </lineage>
</organism>
<dbReference type="OrthoDB" id="514774at2759"/>
<feature type="chain" id="PRO_5015175145" evidence="1">
    <location>
        <begin position="22"/>
        <end position="172"/>
    </location>
</feature>
<proteinExistence type="predicted"/>
<comment type="caution">
    <text evidence="2">The sequence shown here is derived from an EMBL/GenBank/DDBJ whole genome shotgun (WGS) entry which is preliminary data.</text>
</comment>
<feature type="signal peptide" evidence="1">
    <location>
        <begin position="1"/>
        <end position="21"/>
    </location>
</feature>
<evidence type="ECO:0000313" key="3">
    <source>
        <dbReference type="Proteomes" id="UP000239649"/>
    </source>
</evidence>
<protein>
    <submittedName>
        <fullName evidence="2">Uncharacterized protein</fullName>
    </submittedName>
</protein>
<gene>
    <name evidence="2" type="ORF">C2E20_7853</name>
</gene>
<evidence type="ECO:0000256" key="1">
    <source>
        <dbReference type="SAM" id="SignalP"/>
    </source>
</evidence>
<accession>A0A2P6V3F4</accession>